<dbReference type="Gene3D" id="3.40.630.30">
    <property type="match status" value="1"/>
</dbReference>
<evidence type="ECO:0000313" key="2">
    <source>
        <dbReference type="EMBL" id="MDQ0362877.1"/>
    </source>
</evidence>
<evidence type="ECO:0000259" key="1">
    <source>
        <dbReference type="PROSITE" id="PS51186"/>
    </source>
</evidence>
<dbReference type="PROSITE" id="PS51186">
    <property type="entry name" value="GNAT"/>
    <property type="match status" value="1"/>
</dbReference>
<name>A0ABU0E7K5_9FIRM</name>
<dbReference type="InterPro" id="IPR016181">
    <property type="entry name" value="Acyl_CoA_acyltransferase"/>
</dbReference>
<feature type="domain" description="N-acetyltransferase" evidence="1">
    <location>
        <begin position="30"/>
        <end position="172"/>
    </location>
</feature>
<dbReference type="PANTHER" id="PTHR39173:SF1">
    <property type="entry name" value="ACETYLTRANSFERASE"/>
    <property type="match status" value="1"/>
</dbReference>
<reference evidence="2 3" key="1">
    <citation type="submission" date="2023-07" db="EMBL/GenBank/DDBJ databases">
        <title>Genomic Encyclopedia of Type Strains, Phase IV (KMG-IV): sequencing the most valuable type-strain genomes for metagenomic binning, comparative biology and taxonomic classification.</title>
        <authorList>
            <person name="Goeker M."/>
        </authorList>
    </citation>
    <scope>NUCLEOTIDE SEQUENCE [LARGE SCALE GENOMIC DNA]</scope>
    <source>
        <strain evidence="2 3">DSM 16784</strain>
    </source>
</reference>
<dbReference type="EMBL" id="JAUSUR010000008">
    <property type="protein sequence ID" value="MDQ0362877.1"/>
    <property type="molecule type" value="Genomic_DNA"/>
</dbReference>
<gene>
    <name evidence="2" type="ORF">J2S15_003638</name>
</gene>
<evidence type="ECO:0000313" key="3">
    <source>
        <dbReference type="Proteomes" id="UP001230220"/>
    </source>
</evidence>
<proteinExistence type="predicted"/>
<dbReference type="InterPro" id="IPR000182">
    <property type="entry name" value="GNAT_dom"/>
</dbReference>
<keyword evidence="3" id="KW-1185">Reference proteome</keyword>
<accession>A0ABU0E7K5</accession>
<sequence>MGKLYFVEPSIEILKDIQQLKDEHIKNNEITINGAVMLDQMSVEDWLAFEHSCRSKDTVQEGWVDAATAVAFDEDGIVGIINMRNYLNDFLRSYGGHVGYCVTPSRRGRGYAKEMLKHALEYYRLHTNERKIMLSCDKDNIASKKTILACGGEFEKEFLHEDGNVVEVYWITINQI</sequence>
<organism evidence="2 3">
    <name type="scientific">Breznakia pachnodae</name>
    <dbReference type="NCBI Taxonomy" id="265178"/>
    <lineage>
        <taxon>Bacteria</taxon>
        <taxon>Bacillati</taxon>
        <taxon>Bacillota</taxon>
        <taxon>Erysipelotrichia</taxon>
        <taxon>Erysipelotrichales</taxon>
        <taxon>Erysipelotrichaceae</taxon>
        <taxon>Breznakia</taxon>
    </lineage>
</organism>
<dbReference type="SUPFAM" id="SSF55729">
    <property type="entry name" value="Acyl-CoA N-acyltransferases (Nat)"/>
    <property type="match status" value="1"/>
</dbReference>
<dbReference type="Pfam" id="PF13302">
    <property type="entry name" value="Acetyltransf_3"/>
    <property type="match status" value="1"/>
</dbReference>
<protein>
    <submittedName>
        <fullName evidence="2">Acetyltransferase</fullName>
    </submittedName>
</protein>
<comment type="caution">
    <text evidence="2">The sequence shown here is derived from an EMBL/GenBank/DDBJ whole genome shotgun (WGS) entry which is preliminary data.</text>
</comment>
<dbReference type="Proteomes" id="UP001230220">
    <property type="component" value="Unassembled WGS sequence"/>
</dbReference>
<dbReference type="CDD" id="cd04301">
    <property type="entry name" value="NAT_SF"/>
    <property type="match status" value="1"/>
</dbReference>
<dbReference type="RefSeq" id="WP_307411050.1">
    <property type="nucleotide sequence ID" value="NZ_JAUSUR010000008.1"/>
</dbReference>
<dbReference type="PANTHER" id="PTHR39173">
    <property type="entry name" value="ACETYLTRANSFERASE"/>
    <property type="match status" value="1"/>
</dbReference>